<evidence type="ECO:0000313" key="4">
    <source>
        <dbReference type="Proteomes" id="UP000289411"/>
    </source>
</evidence>
<dbReference type="GO" id="GO:0016491">
    <property type="term" value="F:oxidoreductase activity"/>
    <property type="evidence" value="ECO:0007669"/>
    <property type="project" value="InterPro"/>
</dbReference>
<dbReference type="AlphaFoldDB" id="A0A4V1RIY9"/>
<dbReference type="PIRSF" id="PIRSF036389">
    <property type="entry name" value="IOR_B"/>
    <property type="match status" value="1"/>
</dbReference>
<dbReference type="SMART" id="SM01008">
    <property type="entry name" value="Ald_Xan_dh_C"/>
    <property type="match status" value="1"/>
</dbReference>
<dbReference type="Proteomes" id="UP000289411">
    <property type="component" value="Unassembled WGS sequence"/>
</dbReference>
<feature type="domain" description="Aldehyde oxidase/xanthine dehydrogenase a/b hammerhead" evidence="2">
    <location>
        <begin position="217"/>
        <end position="297"/>
    </location>
</feature>
<name>A0A4V1RIY9_9HYPH</name>
<sequence>MTAPLVIDRRTVLRGTGALVLGFALRPVGAAEAAEPAGEGGGATGPRDLPGSLKTTPLVDSWIRVAADGNVEVLTGKAELGQGIATALVQLAAEELDLPLARVTIRTADTATTADEGYTAGSHSMQDSGSAIRAAAAEVRGLLVGEAATRWAVPAEALRVEGGAVLAPDGRRFGFGDLVSATLLHVEATPHPALKPPGRYAVVGQAVPRRDIPAKVTGGAIYVQDLRPAGMVHARVIRPPAPGARLQSLDDAAVRATPGVVAVVRDGDFLAVAAETEWGAVEAMRRLAAAARWSTPAASLPTDRPAGRAIRALPARDTVILDRGAPPAGDGLRRFASDFTRPYQAHGSIGPSCAVAHLDGDTLTVWTHTQGVFPDRAAIAEMLGFPPARVRCIHTQGSGCYGHNGADDAAGDAALVARALPGRPVRLQLMREQEAAWEPFGPAMLTRAEAALDADGRIADWSYGVWSNTHNMRPGGAGALLAARLLAKPFAPPEPKPIPQPEGGGDRNAIPLYALPNARVTHHFVPDMPLRVSAMRALGAYANVFSIESFMDELARASAQDPIAFRLRHLDDPRARDVVARARDEAAWTGRPRVPGRGRGFAFARYKNLAAYCAVAVEVEVDRDTGRLRLARAVAAVDGGQVVNPDGLRNQIEGAILQSMSWTLYEEVGFDAAGVTSVDWATYPILRFDAVPDTVEVHLVDRPGQPFLGCGECGQGPTAAAIANAVADATGARLRDLPLTRERVLAALAV</sequence>
<organism evidence="3 4">
    <name type="scientific">Lichenibacterium ramalinae</name>
    <dbReference type="NCBI Taxonomy" id="2316527"/>
    <lineage>
        <taxon>Bacteria</taxon>
        <taxon>Pseudomonadati</taxon>
        <taxon>Pseudomonadota</taxon>
        <taxon>Alphaproteobacteria</taxon>
        <taxon>Hyphomicrobiales</taxon>
        <taxon>Lichenihabitantaceae</taxon>
        <taxon>Lichenibacterium</taxon>
    </lineage>
</organism>
<dbReference type="RefSeq" id="WP_129218228.1">
    <property type="nucleotide sequence ID" value="NZ_QYBC01000004.1"/>
</dbReference>
<dbReference type="EMBL" id="QYBC01000004">
    <property type="protein sequence ID" value="RYB06291.1"/>
    <property type="molecule type" value="Genomic_DNA"/>
</dbReference>
<proteinExistence type="predicted"/>
<evidence type="ECO:0000256" key="1">
    <source>
        <dbReference type="SAM" id="MobiDB-lite"/>
    </source>
</evidence>
<dbReference type="InterPro" id="IPR052516">
    <property type="entry name" value="N-heterocyclic_Hydroxylase"/>
</dbReference>
<comment type="caution">
    <text evidence="3">The sequence shown here is derived from an EMBL/GenBank/DDBJ whole genome shotgun (WGS) entry which is preliminary data.</text>
</comment>
<dbReference type="PANTHER" id="PTHR47495:SF1">
    <property type="entry name" value="BLL3820 PROTEIN"/>
    <property type="match status" value="1"/>
</dbReference>
<dbReference type="Gene3D" id="3.90.1170.50">
    <property type="entry name" value="Aldehyde oxidase/xanthine dehydrogenase, a/b hammerhead"/>
    <property type="match status" value="1"/>
</dbReference>
<gene>
    <name evidence="3" type="ORF">D3272_05905</name>
</gene>
<dbReference type="InterPro" id="IPR006311">
    <property type="entry name" value="TAT_signal"/>
</dbReference>
<dbReference type="Gene3D" id="3.30.365.10">
    <property type="entry name" value="Aldehyde oxidase/xanthine dehydrogenase, molybdopterin binding domain"/>
    <property type="match status" value="4"/>
</dbReference>
<dbReference type="InterPro" id="IPR012368">
    <property type="entry name" value="OxRdtase_Mopterin-bd_su_IorB"/>
</dbReference>
<dbReference type="InterPro" id="IPR008274">
    <property type="entry name" value="AldOxase/xan_DH_MoCoBD1"/>
</dbReference>
<dbReference type="SUPFAM" id="SSF56003">
    <property type="entry name" value="Molybdenum cofactor-binding domain"/>
    <property type="match status" value="2"/>
</dbReference>
<reference evidence="3 4" key="2">
    <citation type="submission" date="2019-02" db="EMBL/GenBank/DDBJ databases">
        <title>'Lichenibacterium ramalinii' gen. nov. sp. nov., 'Lichenibacterium minor' gen. nov. sp. nov.</title>
        <authorList>
            <person name="Pankratov T."/>
        </authorList>
    </citation>
    <scope>NUCLEOTIDE SEQUENCE [LARGE SCALE GENOMIC DNA]</scope>
    <source>
        <strain evidence="3 4">RmlP001</strain>
    </source>
</reference>
<dbReference type="InterPro" id="IPR046867">
    <property type="entry name" value="AldOxase/xan_DH_MoCoBD2"/>
</dbReference>
<keyword evidence="4" id="KW-1185">Reference proteome</keyword>
<protein>
    <submittedName>
        <fullName evidence="3">Xanthine dehydrogenase family protein molybdopterin-binding subunit</fullName>
    </submittedName>
</protein>
<evidence type="ECO:0000259" key="2">
    <source>
        <dbReference type="SMART" id="SM01008"/>
    </source>
</evidence>
<dbReference type="Pfam" id="PF20256">
    <property type="entry name" value="MoCoBD_2"/>
    <property type="match status" value="2"/>
</dbReference>
<dbReference type="OrthoDB" id="9767994at2"/>
<feature type="region of interest" description="Disordered" evidence="1">
    <location>
        <begin position="34"/>
        <end position="53"/>
    </location>
</feature>
<dbReference type="InterPro" id="IPR000674">
    <property type="entry name" value="Ald_Oxase/Xan_DH_a/b"/>
</dbReference>
<dbReference type="InterPro" id="IPR037165">
    <property type="entry name" value="AldOxase/xan_DH_Mopterin-bd_sf"/>
</dbReference>
<accession>A0A4V1RIY9</accession>
<evidence type="ECO:0000313" key="3">
    <source>
        <dbReference type="EMBL" id="RYB06291.1"/>
    </source>
</evidence>
<reference evidence="3 4" key="1">
    <citation type="submission" date="2018-09" db="EMBL/GenBank/DDBJ databases">
        <authorList>
            <person name="Grouzdev D.S."/>
            <person name="Krutkina M.S."/>
        </authorList>
    </citation>
    <scope>NUCLEOTIDE SEQUENCE [LARGE SCALE GENOMIC DNA]</scope>
    <source>
        <strain evidence="3 4">RmlP001</strain>
    </source>
</reference>
<dbReference type="Pfam" id="PF02738">
    <property type="entry name" value="MoCoBD_1"/>
    <property type="match status" value="1"/>
</dbReference>
<dbReference type="PROSITE" id="PS51318">
    <property type="entry name" value="TAT"/>
    <property type="match status" value="1"/>
</dbReference>
<dbReference type="PANTHER" id="PTHR47495">
    <property type="entry name" value="ALDEHYDE DEHYDROGENASE"/>
    <property type="match status" value="1"/>
</dbReference>